<evidence type="ECO:0000313" key="12">
    <source>
        <dbReference type="Proteomes" id="UP000189911"/>
    </source>
</evidence>
<evidence type="ECO:0000256" key="1">
    <source>
        <dbReference type="ARBA" id="ARBA00001974"/>
    </source>
</evidence>
<evidence type="ECO:0000256" key="2">
    <source>
        <dbReference type="ARBA" id="ARBA00004569"/>
    </source>
</evidence>
<dbReference type="Gene3D" id="1.20.120.310">
    <property type="entry name" value="ERV/ALR sulfhydryl oxidase domain"/>
    <property type="match status" value="1"/>
</dbReference>
<feature type="domain" description="ERV/ALR sulfhydryl oxidase" evidence="10">
    <location>
        <begin position="68"/>
        <end position="168"/>
    </location>
</feature>
<dbReference type="EC" id="1.8.3.2" evidence="8"/>
<proteinExistence type="predicted"/>
<dbReference type="PANTHER" id="PTHR12645:SF0">
    <property type="entry name" value="FAD-LINKED SULFHYDRYL OXIDASE ALR"/>
    <property type="match status" value="1"/>
</dbReference>
<dbReference type="PROSITE" id="PS51324">
    <property type="entry name" value="ERV_ALR"/>
    <property type="match status" value="1"/>
</dbReference>
<keyword evidence="3 8" id="KW-0285">Flavoprotein</keyword>
<dbReference type="OrthoDB" id="17199at2759"/>
<evidence type="ECO:0000256" key="6">
    <source>
        <dbReference type="ARBA" id="ARBA00023128"/>
    </source>
</evidence>
<dbReference type="EMBL" id="LT598448">
    <property type="protein sequence ID" value="SCU90695.1"/>
    <property type="molecule type" value="Genomic_DNA"/>
</dbReference>
<name>A0A1G4JJK0_9SACH</name>
<keyword evidence="4 8" id="KW-0274">FAD</keyword>
<dbReference type="GO" id="GO:0050660">
    <property type="term" value="F:flavin adenine dinucleotide binding"/>
    <property type="evidence" value="ECO:0007669"/>
    <property type="project" value="TreeGrafter"/>
</dbReference>
<evidence type="ECO:0000313" key="11">
    <source>
        <dbReference type="EMBL" id="SCU90695.1"/>
    </source>
</evidence>
<evidence type="ECO:0000256" key="4">
    <source>
        <dbReference type="ARBA" id="ARBA00022827"/>
    </source>
</evidence>
<evidence type="ECO:0000256" key="5">
    <source>
        <dbReference type="ARBA" id="ARBA00023002"/>
    </source>
</evidence>
<feature type="region of interest" description="Disordered" evidence="9">
    <location>
        <begin position="48"/>
        <end position="70"/>
    </location>
</feature>
<dbReference type="Gene3D" id="4.10.320.60">
    <property type="match status" value="1"/>
</dbReference>
<keyword evidence="7" id="KW-1015">Disulfide bond</keyword>
<sequence>MIEPSKSSNQPAVGISGRKIVYDEDGKPCRSCNTLLDFQLATGKVSSASSLPTTKKSDSNTASYAKVDPPDVEQLGRSSWNLLHSIAASYPKIPTTTQKGEMKQFMTIFSHVYPCTWCAKDFEKFVHDNAPRVDSREELSKWMCEAHNDVNRKLGKQTFDCNLWEKRWKDGWD</sequence>
<accession>A0A1G4JJK0</accession>
<dbReference type="PANTHER" id="PTHR12645">
    <property type="entry name" value="ALR/ERV"/>
    <property type="match status" value="1"/>
</dbReference>
<reference evidence="12" key="1">
    <citation type="submission" date="2016-03" db="EMBL/GenBank/DDBJ databases">
        <authorList>
            <person name="Devillers Hugo."/>
        </authorList>
    </citation>
    <scope>NUCLEOTIDE SEQUENCE [LARGE SCALE GENOMIC DNA]</scope>
</reference>
<evidence type="ECO:0000256" key="7">
    <source>
        <dbReference type="ARBA" id="ARBA00023157"/>
    </source>
</evidence>
<organism evidence="11 12">
    <name type="scientific">Lachancea nothofagi CBS 11611</name>
    <dbReference type="NCBI Taxonomy" id="1266666"/>
    <lineage>
        <taxon>Eukaryota</taxon>
        <taxon>Fungi</taxon>
        <taxon>Dikarya</taxon>
        <taxon>Ascomycota</taxon>
        <taxon>Saccharomycotina</taxon>
        <taxon>Saccharomycetes</taxon>
        <taxon>Saccharomycetales</taxon>
        <taxon>Saccharomycetaceae</taxon>
        <taxon>Lachancea</taxon>
    </lineage>
</organism>
<dbReference type="Pfam" id="PF04777">
    <property type="entry name" value="Evr1_Alr"/>
    <property type="match status" value="1"/>
</dbReference>
<feature type="compositionally biased region" description="Polar residues" evidence="9">
    <location>
        <begin position="48"/>
        <end position="63"/>
    </location>
</feature>
<dbReference type="GO" id="GO:0016971">
    <property type="term" value="F:flavin-dependent sulfhydryl oxidase activity"/>
    <property type="evidence" value="ECO:0007669"/>
    <property type="project" value="InterPro"/>
</dbReference>
<evidence type="ECO:0000256" key="3">
    <source>
        <dbReference type="ARBA" id="ARBA00022630"/>
    </source>
</evidence>
<keyword evidence="5 8" id="KW-0560">Oxidoreductase</keyword>
<dbReference type="InterPro" id="IPR036774">
    <property type="entry name" value="ERV/ALR_sulphydryl_oxid_sf"/>
</dbReference>
<dbReference type="GO" id="GO:0005758">
    <property type="term" value="C:mitochondrial intermembrane space"/>
    <property type="evidence" value="ECO:0007669"/>
    <property type="project" value="UniProtKB-SubCell"/>
</dbReference>
<keyword evidence="6" id="KW-0496">Mitochondrion</keyword>
<keyword evidence="12" id="KW-1185">Reference proteome</keyword>
<gene>
    <name evidence="11" type="ORF">LANO_0D09648G</name>
</gene>
<dbReference type="InterPro" id="IPR017905">
    <property type="entry name" value="ERV/ALR_sulphydryl_oxidase"/>
</dbReference>
<protein>
    <recommendedName>
        <fullName evidence="8">Sulfhydryl oxidase</fullName>
        <ecNumber evidence="8">1.8.3.2</ecNumber>
    </recommendedName>
</protein>
<dbReference type="FunFam" id="1.20.120.310:FF:000003">
    <property type="entry name" value="Sulfhydryl oxidase"/>
    <property type="match status" value="1"/>
</dbReference>
<comment type="catalytic activity">
    <reaction evidence="8">
        <text>2 R'C(R)SH + O2 = R'C(R)S-S(R)CR' + H2O2</text>
        <dbReference type="Rhea" id="RHEA:17357"/>
        <dbReference type="ChEBI" id="CHEBI:15379"/>
        <dbReference type="ChEBI" id="CHEBI:16240"/>
        <dbReference type="ChEBI" id="CHEBI:16520"/>
        <dbReference type="ChEBI" id="CHEBI:17412"/>
        <dbReference type="EC" id="1.8.3.2"/>
    </reaction>
</comment>
<dbReference type="InterPro" id="IPR039799">
    <property type="entry name" value="ALR/ERV"/>
</dbReference>
<evidence type="ECO:0000256" key="8">
    <source>
        <dbReference type="RuleBase" id="RU371123"/>
    </source>
</evidence>
<dbReference type="SUPFAM" id="SSF69000">
    <property type="entry name" value="FAD-dependent thiol oxidase"/>
    <property type="match status" value="1"/>
</dbReference>
<evidence type="ECO:0000256" key="9">
    <source>
        <dbReference type="SAM" id="MobiDB-lite"/>
    </source>
</evidence>
<evidence type="ECO:0000259" key="10">
    <source>
        <dbReference type="PROSITE" id="PS51324"/>
    </source>
</evidence>
<comment type="subcellular location">
    <subcellularLocation>
        <location evidence="2">Mitochondrion intermembrane space</location>
    </subcellularLocation>
</comment>
<dbReference type="Proteomes" id="UP000189911">
    <property type="component" value="Chromosome D"/>
</dbReference>
<dbReference type="AlphaFoldDB" id="A0A1G4JJK0"/>
<comment type="cofactor">
    <cofactor evidence="1 8">
        <name>FAD</name>
        <dbReference type="ChEBI" id="CHEBI:57692"/>
    </cofactor>
</comment>